<protein>
    <submittedName>
        <fullName evidence="12">Cytochrome P450 3A8</fullName>
    </submittedName>
</protein>
<dbReference type="GO" id="GO:0005789">
    <property type="term" value="C:endoplasmic reticulum membrane"/>
    <property type="evidence" value="ECO:0007669"/>
    <property type="project" value="UniProtKB-SubCell"/>
</dbReference>
<dbReference type="InterPro" id="IPR001128">
    <property type="entry name" value="Cyt_P450"/>
</dbReference>
<evidence type="ECO:0000256" key="3">
    <source>
        <dbReference type="ARBA" id="ARBA00010617"/>
    </source>
</evidence>
<dbReference type="FunFam" id="1.10.630.10:FF:000042">
    <property type="entry name" value="Cytochrome P450"/>
    <property type="match status" value="1"/>
</dbReference>
<proteinExistence type="inferred from homology"/>
<keyword evidence="8 10" id="KW-0408">Iron</keyword>
<comment type="cofactor">
    <cofactor evidence="10">
        <name>heme</name>
        <dbReference type="ChEBI" id="CHEBI:30413"/>
    </cofactor>
</comment>
<dbReference type="PROSITE" id="PS00086">
    <property type="entry name" value="CYTOCHROME_P450"/>
    <property type="match status" value="1"/>
</dbReference>
<dbReference type="CDD" id="cd11055">
    <property type="entry name" value="CYP3A-like"/>
    <property type="match status" value="1"/>
</dbReference>
<comment type="similarity">
    <text evidence="3 11">Belongs to the cytochrome P450 family.</text>
</comment>
<dbReference type="EMBL" id="OX597839">
    <property type="protein sequence ID" value="CAI9741309.1"/>
    <property type="molecule type" value="Genomic_DNA"/>
</dbReference>
<keyword evidence="13" id="KW-1185">Reference proteome</keyword>
<feature type="binding site" description="axial binding residue" evidence="10">
    <location>
        <position position="455"/>
    </location>
    <ligand>
        <name>heme</name>
        <dbReference type="ChEBI" id="CHEBI:30413"/>
    </ligand>
    <ligandPart>
        <name>Fe</name>
        <dbReference type="ChEBI" id="CHEBI:18248"/>
    </ligandPart>
</feature>
<accession>A0AA36BVW7</accession>
<evidence type="ECO:0000256" key="9">
    <source>
        <dbReference type="ARBA" id="ARBA00043906"/>
    </source>
</evidence>
<dbReference type="SUPFAM" id="SSF48264">
    <property type="entry name" value="Cytochrome P450"/>
    <property type="match status" value="1"/>
</dbReference>
<comment type="subcellular location">
    <subcellularLocation>
        <location evidence="2">Endoplasmic reticulum membrane</location>
        <topology evidence="2">Peripheral membrane protein</topology>
    </subcellularLocation>
    <subcellularLocation>
        <location evidence="1">Microsome membrane</location>
        <topology evidence="1">Peripheral membrane protein</topology>
    </subcellularLocation>
</comment>
<dbReference type="GO" id="GO:0020037">
    <property type="term" value="F:heme binding"/>
    <property type="evidence" value="ECO:0007669"/>
    <property type="project" value="InterPro"/>
</dbReference>
<evidence type="ECO:0000313" key="12">
    <source>
        <dbReference type="EMBL" id="CAI9741309.1"/>
    </source>
</evidence>
<dbReference type="GO" id="GO:0008395">
    <property type="term" value="F:steroid hydroxylase activity"/>
    <property type="evidence" value="ECO:0007669"/>
    <property type="project" value="TreeGrafter"/>
</dbReference>
<dbReference type="Proteomes" id="UP001162480">
    <property type="component" value="Chromosome 26"/>
</dbReference>
<evidence type="ECO:0000256" key="5">
    <source>
        <dbReference type="ARBA" id="ARBA00022723"/>
    </source>
</evidence>
<keyword evidence="6" id="KW-0492">Microsome</keyword>
<dbReference type="InterPro" id="IPR050705">
    <property type="entry name" value="Cytochrome_P450_3A"/>
</dbReference>
<reference evidence="12" key="1">
    <citation type="submission" date="2023-08" db="EMBL/GenBank/DDBJ databases">
        <authorList>
            <person name="Alioto T."/>
            <person name="Alioto T."/>
            <person name="Gomez Garrido J."/>
        </authorList>
    </citation>
    <scope>NUCLEOTIDE SEQUENCE</scope>
</reference>
<keyword evidence="4 10" id="KW-0349">Heme</keyword>
<dbReference type="InterPro" id="IPR036396">
    <property type="entry name" value="Cyt_P450_sf"/>
</dbReference>
<evidence type="ECO:0000256" key="7">
    <source>
        <dbReference type="ARBA" id="ARBA00023002"/>
    </source>
</evidence>
<dbReference type="GO" id="GO:0016705">
    <property type="term" value="F:oxidoreductase activity, acting on paired donors, with incorporation or reduction of molecular oxygen"/>
    <property type="evidence" value="ECO:0007669"/>
    <property type="project" value="InterPro"/>
</dbReference>
<evidence type="ECO:0000313" key="13">
    <source>
        <dbReference type="Proteomes" id="UP001162480"/>
    </source>
</evidence>
<sequence>MAVVVALIAIFIVLLYIYGRWNFGALKAIGVDGPAPIMFLGNLIEMGKRNIHFCFGHWQKIYGDTFGVYLGCFPQVVFHDPKALEEIYVKNFSNFTNRPDMFNTDEYLDNMILMARDEHWKFLRVTLSPCYTGKQLKGMIMLMKKPTENLLKIFSKFSESGQECNVQDAFSKYTLDNIAAVGFGVELNSSEQGDHPLVKNALSILNKQNELLIGLLSTVAPGLVNFLSKLKVLDYFNKRTNLLAEFSKQLLKTRRQNLNPNGACKDFLEIMLEAQVAGNENLTGNGAKDIPLENISDWKHKRGITDTEIIAQCIIFFLAGYETTASTLTFFARCMAFNPDIQEKVYKEIMEVVGDEYPTYESIQQLKYLEMCMAESLRLNPLISILQRECKKDCVIKGVKIPAKMTVIMPIRSLHYDERYWTDPTKFDPERFSEEGKARQTPFTYTPFGGGPRICIGMRLAKLQFKVAVVQMMRKYRLVTTEKTEDPVEYASTDVLSAKNGVWLKMEPRKSL</sequence>
<dbReference type="Gene3D" id="1.10.630.10">
    <property type="entry name" value="Cytochrome P450"/>
    <property type="match status" value="1"/>
</dbReference>
<evidence type="ECO:0000256" key="4">
    <source>
        <dbReference type="ARBA" id="ARBA00022617"/>
    </source>
</evidence>
<keyword evidence="6" id="KW-0256">Endoplasmic reticulum</keyword>
<evidence type="ECO:0000256" key="11">
    <source>
        <dbReference type="RuleBase" id="RU000461"/>
    </source>
</evidence>
<organism evidence="12 13">
    <name type="scientific">Octopus vulgaris</name>
    <name type="common">Common octopus</name>
    <dbReference type="NCBI Taxonomy" id="6645"/>
    <lineage>
        <taxon>Eukaryota</taxon>
        <taxon>Metazoa</taxon>
        <taxon>Spiralia</taxon>
        <taxon>Lophotrochozoa</taxon>
        <taxon>Mollusca</taxon>
        <taxon>Cephalopoda</taxon>
        <taxon>Coleoidea</taxon>
        <taxon>Octopodiformes</taxon>
        <taxon>Octopoda</taxon>
        <taxon>Incirrata</taxon>
        <taxon>Octopodidae</taxon>
        <taxon>Octopus</taxon>
    </lineage>
</organism>
<dbReference type="AlphaFoldDB" id="A0AA36BVW7"/>
<evidence type="ECO:0000256" key="10">
    <source>
        <dbReference type="PIRSR" id="PIRSR602401-1"/>
    </source>
</evidence>
<dbReference type="PRINTS" id="PR00463">
    <property type="entry name" value="EP450I"/>
</dbReference>
<evidence type="ECO:0000256" key="1">
    <source>
        <dbReference type="ARBA" id="ARBA00004174"/>
    </source>
</evidence>
<name>A0AA36BVW7_OCTVU</name>
<evidence type="ECO:0000256" key="6">
    <source>
        <dbReference type="ARBA" id="ARBA00022848"/>
    </source>
</evidence>
<dbReference type="Pfam" id="PF00067">
    <property type="entry name" value="p450"/>
    <property type="match status" value="1"/>
</dbReference>
<dbReference type="GO" id="GO:0005506">
    <property type="term" value="F:iron ion binding"/>
    <property type="evidence" value="ECO:0007669"/>
    <property type="project" value="InterPro"/>
</dbReference>
<dbReference type="InterPro" id="IPR017972">
    <property type="entry name" value="Cyt_P450_CS"/>
</dbReference>
<keyword evidence="11" id="KW-0503">Monooxygenase</keyword>
<evidence type="ECO:0000256" key="2">
    <source>
        <dbReference type="ARBA" id="ARBA00004406"/>
    </source>
</evidence>
<dbReference type="PANTHER" id="PTHR24302">
    <property type="entry name" value="CYTOCHROME P450 FAMILY 3"/>
    <property type="match status" value="1"/>
</dbReference>
<keyword evidence="7 11" id="KW-0560">Oxidoreductase</keyword>
<dbReference type="PRINTS" id="PR00385">
    <property type="entry name" value="P450"/>
</dbReference>
<keyword evidence="5 10" id="KW-0479">Metal-binding</keyword>
<dbReference type="InterPro" id="IPR002401">
    <property type="entry name" value="Cyt_P450_E_grp-I"/>
</dbReference>
<evidence type="ECO:0000256" key="8">
    <source>
        <dbReference type="ARBA" id="ARBA00023004"/>
    </source>
</evidence>
<comment type="function">
    <text evidence="9">Cytochromes P450 are a group of heme-thiolate monooxygenases. They oxidize a variety of structurally unrelated compounds, including steroids, fatty acids, and xenobiotics.</text>
</comment>
<dbReference type="PANTHER" id="PTHR24302:SF15">
    <property type="entry name" value="FATTY-ACID PEROXYGENASE"/>
    <property type="match status" value="1"/>
</dbReference>
<gene>
    <name evidence="12" type="ORF">OCTVUL_1B017755</name>
</gene>